<dbReference type="EMBL" id="NDXW01000001">
    <property type="protein sequence ID" value="RDH42039.1"/>
    <property type="molecule type" value="Genomic_DNA"/>
</dbReference>
<proteinExistence type="predicted"/>
<comment type="caution">
    <text evidence="2">The sequence shown here is derived from an EMBL/GenBank/DDBJ whole genome shotgun (WGS) entry which is preliminary data.</text>
</comment>
<evidence type="ECO:0000313" key="3">
    <source>
        <dbReference type="Proteomes" id="UP000257039"/>
    </source>
</evidence>
<evidence type="ECO:0008006" key="4">
    <source>
        <dbReference type="Google" id="ProtNLM"/>
    </source>
</evidence>
<keyword evidence="1" id="KW-0732">Signal</keyword>
<dbReference type="Proteomes" id="UP000257039">
    <property type="component" value="Unassembled WGS sequence"/>
</dbReference>
<accession>A0A4P9VHX5</accession>
<feature type="chain" id="PRO_5020968620" description="SPOR domain-containing protein" evidence="1">
    <location>
        <begin position="29"/>
        <end position="233"/>
    </location>
</feature>
<evidence type="ECO:0000256" key="1">
    <source>
        <dbReference type="SAM" id="SignalP"/>
    </source>
</evidence>
<gene>
    <name evidence="2" type="ORF">B9G39_00485</name>
</gene>
<organism evidence="2 3">
    <name type="scientific">Zooshikella ganghwensis</name>
    <dbReference type="NCBI Taxonomy" id="202772"/>
    <lineage>
        <taxon>Bacteria</taxon>
        <taxon>Pseudomonadati</taxon>
        <taxon>Pseudomonadota</taxon>
        <taxon>Gammaproteobacteria</taxon>
        <taxon>Oceanospirillales</taxon>
        <taxon>Zooshikellaceae</taxon>
        <taxon>Zooshikella</taxon>
    </lineage>
</organism>
<keyword evidence="3" id="KW-1185">Reference proteome</keyword>
<name>A0A4P9VHX5_9GAMM</name>
<protein>
    <recommendedName>
        <fullName evidence="4">SPOR domain-containing protein</fullName>
    </recommendedName>
</protein>
<evidence type="ECO:0000313" key="2">
    <source>
        <dbReference type="EMBL" id="RDH42039.1"/>
    </source>
</evidence>
<reference evidence="2 3" key="1">
    <citation type="submission" date="2017-04" db="EMBL/GenBank/DDBJ databases">
        <title>Draft genome sequence of Zooshikella ganghwensis VG4 isolated from Red Sea sediments.</title>
        <authorList>
            <person name="Rehman Z."/>
            <person name="Alam I."/>
            <person name="Kamau A."/>
            <person name="Bajic V."/>
            <person name="Leiknes T."/>
        </authorList>
    </citation>
    <scope>NUCLEOTIDE SEQUENCE [LARGE SCALE GENOMIC DNA]</scope>
    <source>
        <strain evidence="2 3">VG4</strain>
    </source>
</reference>
<dbReference type="AlphaFoldDB" id="A0A4P9VHX5"/>
<feature type="signal peptide" evidence="1">
    <location>
        <begin position="1"/>
        <end position="28"/>
    </location>
</feature>
<dbReference type="RefSeq" id="WP_094785602.1">
    <property type="nucleotide sequence ID" value="NZ_NDXW01000001.1"/>
</dbReference>
<sequence>MKQRLNTKLWHITCALFCPLLLSLLAQASSSISTSAQHFTNTTLVANDSCQEQFCEFIALEQPWPAKVVAPPQATTLLFDAFRLRISGPFSSISQTESELFLKQRAGFSLALQILTLDDYPELKNSSIKASDIPTIMFETPRKKILQEKQSATRALKLGLYKAARHTDFKTFDQVSVIRNEDIKGFLIKGDNITFNYAAYFIDLNIPDKFYRIEFSHGNKRSWLDLLGSMSIN</sequence>